<comment type="caution">
    <text evidence="1">The sequence shown here is derived from an EMBL/GenBank/DDBJ whole genome shotgun (WGS) entry which is preliminary data.</text>
</comment>
<sequence length="328" mass="35856">MDCFPVETWLHIVALACTDGGRTGRALSLVSRKMLSVVDPIRFRCVLLAHEDQLRAFSRVLGARDPSPTIHHLLIFVKKHSGGEAGVRDSTENFENSLHKIISVAAPTVQTLAVHGITNDLGLCNLVFPVLHDLAIDALPSNTASHASCFPSLRRLHISSHSRRRDFWADLARFAPALTHLRLSGLTQEASLSTFLRVLLKLPAERWSSNVVVAGADSMDDAGEECAPEDPAVAAAVARLPALRHVVVQPLRLEYEGWCGEGPFLHGLMKNGLQRIASACAQRQGTRNMYLLQDGPRYSLEDARRDWLDAVEGGEGPWAEGSDANART</sequence>
<protein>
    <submittedName>
        <fullName evidence="1">Uncharacterized protein</fullName>
    </submittedName>
</protein>
<keyword evidence="2" id="KW-1185">Reference proteome</keyword>
<evidence type="ECO:0000313" key="1">
    <source>
        <dbReference type="EMBL" id="GJE99330.1"/>
    </source>
</evidence>
<accession>A0A9P3GTB3</accession>
<reference evidence="1 2" key="1">
    <citation type="submission" date="2021-08" db="EMBL/GenBank/DDBJ databases">
        <title>Draft Genome Sequence of Phanerochaete sordida strain YK-624.</title>
        <authorList>
            <person name="Mori T."/>
            <person name="Dohra H."/>
            <person name="Suzuki T."/>
            <person name="Kawagishi H."/>
            <person name="Hirai H."/>
        </authorList>
    </citation>
    <scope>NUCLEOTIDE SEQUENCE [LARGE SCALE GENOMIC DNA]</scope>
    <source>
        <strain evidence="1 2">YK-624</strain>
    </source>
</reference>
<dbReference type="Proteomes" id="UP000703269">
    <property type="component" value="Unassembled WGS sequence"/>
</dbReference>
<name>A0A9P3GTB3_9APHY</name>
<dbReference type="OrthoDB" id="2748701at2759"/>
<dbReference type="EMBL" id="BPQB01000106">
    <property type="protein sequence ID" value="GJE99330.1"/>
    <property type="molecule type" value="Genomic_DNA"/>
</dbReference>
<dbReference type="AlphaFoldDB" id="A0A9P3GTB3"/>
<proteinExistence type="predicted"/>
<gene>
    <name evidence="1" type="ORF">PsYK624_155840</name>
</gene>
<evidence type="ECO:0000313" key="2">
    <source>
        <dbReference type="Proteomes" id="UP000703269"/>
    </source>
</evidence>
<organism evidence="1 2">
    <name type="scientific">Phanerochaete sordida</name>
    <dbReference type="NCBI Taxonomy" id="48140"/>
    <lineage>
        <taxon>Eukaryota</taxon>
        <taxon>Fungi</taxon>
        <taxon>Dikarya</taxon>
        <taxon>Basidiomycota</taxon>
        <taxon>Agaricomycotina</taxon>
        <taxon>Agaricomycetes</taxon>
        <taxon>Polyporales</taxon>
        <taxon>Phanerochaetaceae</taxon>
        <taxon>Phanerochaete</taxon>
    </lineage>
</organism>